<dbReference type="SMART" id="SM00355">
    <property type="entry name" value="ZnF_C2H2"/>
    <property type="match status" value="2"/>
</dbReference>
<keyword evidence="2 9" id="KW-0479">Metal-binding</keyword>
<feature type="binding site" evidence="9">
    <location>
        <position position="24"/>
    </location>
    <ligand>
        <name>Zn(2+)</name>
        <dbReference type="ChEBI" id="CHEBI:29105"/>
    </ligand>
</feature>
<dbReference type="InterPro" id="IPR050589">
    <property type="entry name" value="Ikaros_C2H2-ZF"/>
</dbReference>
<feature type="domain" description="ZAD" evidence="11">
    <location>
        <begin position="19"/>
        <end position="89"/>
    </location>
</feature>
<keyword evidence="5 9" id="KW-0862">Zinc</keyword>
<dbReference type="Proteomes" id="UP000069940">
    <property type="component" value="Unassembled WGS sequence"/>
</dbReference>
<dbReference type="Gene3D" id="3.40.1800.20">
    <property type="match status" value="1"/>
</dbReference>
<dbReference type="SUPFAM" id="SSF57667">
    <property type="entry name" value="beta-beta-alpha zinc fingers"/>
    <property type="match status" value="1"/>
</dbReference>
<feature type="binding site" evidence="9">
    <location>
        <position position="62"/>
    </location>
    <ligand>
        <name>Zn(2+)</name>
        <dbReference type="ChEBI" id="CHEBI:29105"/>
    </ligand>
</feature>
<dbReference type="PANTHER" id="PTHR24404:SF114">
    <property type="entry name" value="KLUMPFUSS, ISOFORM B-RELATED"/>
    <property type="match status" value="1"/>
</dbReference>
<dbReference type="SMART" id="SM00868">
    <property type="entry name" value="zf-AD"/>
    <property type="match status" value="1"/>
</dbReference>
<dbReference type="RefSeq" id="XP_019554417.3">
    <property type="nucleotide sequence ID" value="XM_019698872.3"/>
</dbReference>
<dbReference type="InterPro" id="IPR013087">
    <property type="entry name" value="Znf_C2H2_type"/>
</dbReference>
<keyword evidence="3" id="KW-0677">Repeat</keyword>
<organism evidence="12 13">
    <name type="scientific">Aedes albopictus</name>
    <name type="common">Asian tiger mosquito</name>
    <name type="synonym">Stegomyia albopicta</name>
    <dbReference type="NCBI Taxonomy" id="7160"/>
    <lineage>
        <taxon>Eukaryota</taxon>
        <taxon>Metazoa</taxon>
        <taxon>Ecdysozoa</taxon>
        <taxon>Arthropoda</taxon>
        <taxon>Hexapoda</taxon>
        <taxon>Insecta</taxon>
        <taxon>Pterygota</taxon>
        <taxon>Neoptera</taxon>
        <taxon>Endopterygota</taxon>
        <taxon>Diptera</taxon>
        <taxon>Nematocera</taxon>
        <taxon>Culicoidea</taxon>
        <taxon>Culicidae</taxon>
        <taxon>Culicinae</taxon>
        <taxon>Aedini</taxon>
        <taxon>Aedes</taxon>
        <taxon>Stegomyia</taxon>
    </lineage>
</organism>
<dbReference type="PROSITE" id="PS51915">
    <property type="entry name" value="ZAD"/>
    <property type="match status" value="1"/>
</dbReference>
<protein>
    <recommendedName>
        <fullName evidence="14">C2h2-type zn-finger protein</fullName>
    </recommendedName>
</protein>
<proteinExistence type="predicted"/>
<dbReference type="Pfam" id="PF00096">
    <property type="entry name" value="zf-C2H2"/>
    <property type="match status" value="2"/>
</dbReference>
<keyword evidence="13" id="KW-1185">Reference proteome</keyword>
<keyword evidence="7" id="KW-0539">Nucleus</keyword>
<feature type="domain" description="C2H2-type" evidence="10">
    <location>
        <begin position="101"/>
        <end position="128"/>
    </location>
</feature>
<comment type="subcellular location">
    <subcellularLocation>
        <location evidence="1">Nucleus</location>
    </subcellularLocation>
</comment>
<feature type="binding site" evidence="9">
    <location>
        <position position="21"/>
    </location>
    <ligand>
        <name>Zn(2+)</name>
        <dbReference type="ChEBI" id="CHEBI:29105"/>
    </ligand>
</feature>
<evidence type="ECO:0000313" key="12">
    <source>
        <dbReference type="EnsemblMetazoa" id="AALFPA23_024729.P36857"/>
    </source>
</evidence>
<evidence type="ECO:0000256" key="3">
    <source>
        <dbReference type="ARBA" id="ARBA00022737"/>
    </source>
</evidence>
<accession>A0ABM2A5R7</accession>
<evidence type="ECO:0000259" key="10">
    <source>
        <dbReference type="PROSITE" id="PS50157"/>
    </source>
</evidence>
<dbReference type="InterPro" id="IPR036236">
    <property type="entry name" value="Znf_C2H2_sf"/>
</dbReference>
<name>A0ABM2A5R7_AEDAL</name>
<reference evidence="12" key="2">
    <citation type="submission" date="2025-05" db="UniProtKB">
        <authorList>
            <consortium name="EnsemblMetazoa"/>
        </authorList>
    </citation>
    <scope>IDENTIFICATION</scope>
    <source>
        <strain evidence="12">Foshan</strain>
    </source>
</reference>
<evidence type="ECO:0000256" key="1">
    <source>
        <dbReference type="ARBA" id="ARBA00004123"/>
    </source>
</evidence>
<evidence type="ECO:0000256" key="7">
    <source>
        <dbReference type="ARBA" id="ARBA00023242"/>
    </source>
</evidence>
<dbReference type="SUPFAM" id="SSF57716">
    <property type="entry name" value="Glucocorticoid receptor-like (DNA-binding domain)"/>
    <property type="match status" value="1"/>
</dbReference>
<evidence type="ECO:0000259" key="11">
    <source>
        <dbReference type="PROSITE" id="PS51915"/>
    </source>
</evidence>
<feature type="domain" description="C2H2-type" evidence="10">
    <location>
        <begin position="128"/>
        <end position="155"/>
    </location>
</feature>
<sequence>MASKATKKSKPGKSGSVNQICRLCMGENSLEIIVDHDVLHRCISDFLSVKISNQDGMSQFVCAMCRKTLLEFNQFSIRCTEVQDILQAKLRSETEQKAMQTECQICHRIYKTKKQLLDHMRYHGPKKHVCTACGKSFARKHQLAKHNNIHSKQKNGKQRITQFEGQTFTVHEVENIKPELYEVDGFSIDMQPQLDMTKSMAAGTSQSREHYNDIMLQQNEITVDSSTLNEYGEITGESAQTGREAERHIVIDDIIVIEKVKVEPDHDDYLVTSLDDTFAELDKAMEDKTINQNVNNAKYSSTMTVDLVSGAYVNQNFKVEKDITII</sequence>
<dbReference type="Gene3D" id="3.30.160.60">
    <property type="entry name" value="Classic Zinc Finger"/>
    <property type="match status" value="1"/>
</dbReference>
<evidence type="ECO:0008006" key="14">
    <source>
        <dbReference type="Google" id="ProtNLM"/>
    </source>
</evidence>
<reference evidence="13" key="1">
    <citation type="journal article" date="2015" name="Proc. Natl. Acad. Sci. U.S.A.">
        <title>Genome sequence of the Asian Tiger mosquito, Aedes albopictus, reveals insights into its biology, genetics, and evolution.</title>
        <authorList>
            <person name="Chen X.G."/>
            <person name="Jiang X."/>
            <person name="Gu J."/>
            <person name="Xu M."/>
            <person name="Wu Y."/>
            <person name="Deng Y."/>
            <person name="Zhang C."/>
            <person name="Bonizzoni M."/>
            <person name="Dermauw W."/>
            <person name="Vontas J."/>
            <person name="Armbruster P."/>
            <person name="Huang X."/>
            <person name="Yang Y."/>
            <person name="Zhang H."/>
            <person name="He W."/>
            <person name="Peng H."/>
            <person name="Liu Y."/>
            <person name="Wu K."/>
            <person name="Chen J."/>
            <person name="Lirakis M."/>
            <person name="Topalis P."/>
            <person name="Van Leeuwen T."/>
            <person name="Hall A.B."/>
            <person name="Jiang X."/>
            <person name="Thorpe C."/>
            <person name="Mueller R.L."/>
            <person name="Sun C."/>
            <person name="Waterhouse R.M."/>
            <person name="Yan G."/>
            <person name="Tu Z.J."/>
            <person name="Fang X."/>
            <person name="James A.A."/>
        </authorList>
    </citation>
    <scope>NUCLEOTIDE SEQUENCE [LARGE SCALE GENOMIC DNA]</scope>
    <source>
        <strain evidence="13">Foshan</strain>
    </source>
</reference>
<dbReference type="InterPro" id="IPR012934">
    <property type="entry name" value="Znf_AD"/>
</dbReference>
<dbReference type="EnsemblMetazoa" id="AALFPA23_024729.R36857">
    <property type="protein sequence ID" value="AALFPA23_024729.P36857"/>
    <property type="gene ID" value="AALFPA23_024729"/>
</dbReference>
<evidence type="ECO:0000256" key="2">
    <source>
        <dbReference type="ARBA" id="ARBA00022723"/>
    </source>
</evidence>
<evidence type="ECO:0000256" key="9">
    <source>
        <dbReference type="PROSITE-ProRule" id="PRU01263"/>
    </source>
</evidence>
<evidence type="ECO:0000256" key="4">
    <source>
        <dbReference type="ARBA" id="ARBA00022771"/>
    </source>
</evidence>
<dbReference type="PROSITE" id="PS00028">
    <property type="entry name" value="ZINC_FINGER_C2H2_1"/>
    <property type="match status" value="2"/>
</dbReference>
<evidence type="ECO:0000256" key="5">
    <source>
        <dbReference type="ARBA" id="ARBA00022833"/>
    </source>
</evidence>
<evidence type="ECO:0000313" key="13">
    <source>
        <dbReference type="Proteomes" id="UP000069940"/>
    </source>
</evidence>
<evidence type="ECO:0000256" key="8">
    <source>
        <dbReference type="PROSITE-ProRule" id="PRU00042"/>
    </source>
</evidence>
<keyword evidence="4 8" id="KW-0863">Zinc-finger</keyword>
<dbReference type="Pfam" id="PF07776">
    <property type="entry name" value="zf-AD"/>
    <property type="match status" value="1"/>
</dbReference>
<evidence type="ECO:0000256" key="6">
    <source>
        <dbReference type="ARBA" id="ARBA00023125"/>
    </source>
</evidence>
<keyword evidence="6" id="KW-0238">DNA-binding</keyword>
<dbReference type="PROSITE" id="PS50157">
    <property type="entry name" value="ZINC_FINGER_C2H2_2"/>
    <property type="match status" value="2"/>
</dbReference>
<dbReference type="GeneID" id="109423833"/>
<feature type="binding site" evidence="9">
    <location>
        <position position="65"/>
    </location>
    <ligand>
        <name>Zn(2+)</name>
        <dbReference type="ChEBI" id="CHEBI:29105"/>
    </ligand>
</feature>
<dbReference type="PANTHER" id="PTHR24404">
    <property type="entry name" value="ZINC FINGER PROTEIN"/>
    <property type="match status" value="1"/>
</dbReference>